<dbReference type="AlphaFoldDB" id="A0A3P6B3G9"/>
<evidence type="ECO:0000313" key="2">
    <source>
        <dbReference type="EMBL" id="CAG7894905.1"/>
    </source>
</evidence>
<dbReference type="EMBL" id="LR031573">
    <property type="protein sequence ID" value="VDC91011.1"/>
    <property type="molecule type" value="Genomic_DNA"/>
</dbReference>
<gene>
    <name evidence="3" type="ORF">BRAA02T08110Z</name>
    <name evidence="2" type="ORF">BRAPAZ1V2_A02P38570.2</name>
</gene>
<feature type="signal peptide" evidence="1">
    <location>
        <begin position="1"/>
        <end position="34"/>
    </location>
</feature>
<reference evidence="3" key="1">
    <citation type="submission" date="2018-11" db="EMBL/GenBank/DDBJ databases">
        <authorList>
            <consortium name="Genoscope - CEA"/>
            <person name="William W."/>
        </authorList>
    </citation>
    <scope>NUCLEOTIDE SEQUENCE</scope>
</reference>
<proteinExistence type="predicted"/>
<name>A0A3P6B3G9_BRACM</name>
<feature type="non-terminal residue" evidence="3">
    <location>
        <position position="1"/>
    </location>
</feature>
<feature type="chain" id="PRO_5039802348" evidence="1">
    <location>
        <begin position="35"/>
        <end position="60"/>
    </location>
</feature>
<evidence type="ECO:0000313" key="3">
    <source>
        <dbReference type="EMBL" id="VDC91011.1"/>
    </source>
</evidence>
<accession>A0A3P6B3G9</accession>
<keyword evidence="1" id="KW-0732">Signal</keyword>
<dbReference type="Proteomes" id="UP000694005">
    <property type="component" value="Chromosome A02"/>
</dbReference>
<dbReference type="EMBL" id="LS974618">
    <property type="protein sequence ID" value="CAG7894905.1"/>
    <property type="molecule type" value="Genomic_DNA"/>
</dbReference>
<protein>
    <submittedName>
        <fullName evidence="2">Uncharacterized protein</fullName>
    </submittedName>
</protein>
<organism evidence="3">
    <name type="scientific">Brassica campestris</name>
    <name type="common">Field mustard</name>
    <dbReference type="NCBI Taxonomy" id="3711"/>
    <lineage>
        <taxon>Eukaryota</taxon>
        <taxon>Viridiplantae</taxon>
        <taxon>Streptophyta</taxon>
        <taxon>Embryophyta</taxon>
        <taxon>Tracheophyta</taxon>
        <taxon>Spermatophyta</taxon>
        <taxon>Magnoliopsida</taxon>
        <taxon>eudicotyledons</taxon>
        <taxon>Gunneridae</taxon>
        <taxon>Pentapetalae</taxon>
        <taxon>rosids</taxon>
        <taxon>malvids</taxon>
        <taxon>Brassicales</taxon>
        <taxon>Brassicaceae</taxon>
        <taxon>Brassiceae</taxon>
        <taxon>Brassica</taxon>
    </lineage>
</organism>
<evidence type="ECO:0000256" key="1">
    <source>
        <dbReference type="SAM" id="SignalP"/>
    </source>
</evidence>
<dbReference type="Gramene" id="A02p38570.2_BraZ1">
    <property type="protein sequence ID" value="A02p38570.2_BraZ1.CDS.1"/>
    <property type="gene ID" value="A02g38570.2_BraZ1"/>
</dbReference>
<sequence>FESSWSQSRSRASPPSPWLRFSLLLSTMRAPVQASPSCSAFAVVGISDPVADRNEEERQW</sequence>